<comment type="caution">
    <text evidence="1">The sequence shown here is derived from an EMBL/GenBank/DDBJ whole genome shotgun (WGS) entry which is preliminary data.</text>
</comment>
<proteinExistence type="predicted"/>
<name>A0A1E3GXR9_9HYPH</name>
<dbReference type="EMBL" id="MCRJ01000128">
    <property type="protein sequence ID" value="ODN68850.1"/>
    <property type="molecule type" value="Genomic_DNA"/>
</dbReference>
<dbReference type="AlphaFoldDB" id="A0A1E3GXR9"/>
<keyword evidence="2" id="KW-1185">Reference proteome</keyword>
<reference evidence="1 2" key="1">
    <citation type="submission" date="2016-07" db="EMBL/GenBank/DDBJ databases">
        <title>Draft Genome Sequence of Methylobrevis pamukkalensis PK2.</title>
        <authorList>
            <person name="Vasilenko O.V."/>
            <person name="Doronina N.V."/>
            <person name="Shmareva M.N."/>
            <person name="Tarlachkov S.V."/>
            <person name="Mustakhimov I."/>
            <person name="Trotsenko Y.A."/>
        </authorList>
    </citation>
    <scope>NUCLEOTIDE SEQUENCE [LARGE SCALE GENOMIC DNA]</scope>
    <source>
        <strain evidence="1 2">PK2</strain>
    </source>
</reference>
<dbReference type="PATRIC" id="fig|1439726.3.peg.4068"/>
<evidence type="ECO:0000313" key="1">
    <source>
        <dbReference type="EMBL" id="ODN68850.1"/>
    </source>
</evidence>
<dbReference type="Proteomes" id="UP000094622">
    <property type="component" value="Unassembled WGS sequence"/>
</dbReference>
<gene>
    <name evidence="1" type="ORF">A6302_03855</name>
</gene>
<sequence>MRDLYSNVGIRAVIAPVVVGDNTATVGTVIDRAGFESVTYLIATGTLADADATFAVLLEESDASGSGFAAVDDVHLLGTEADAGFTFADDGEVRKLGYRGLKRYTRLTITPTGNSGSAPIAALAVLGHPADAPVS</sequence>
<dbReference type="OrthoDB" id="5464931at2"/>
<evidence type="ECO:0000313" key="2">
    <source>
        <dbReference type="Proteomes" id="UP000094622"/>
    </source>
</evidence>
<organism evidence="1 2">
    <name type="scientific">Methylobrevis pamukkalensis</name>
    <dbReference type="NCBI Taxonomy" id="1439726"/>
    <lineage>
        <taxon>Bacteria</taxon>
        <taxon>Pseudomonadati</taxon>
        <taxon>Pseudomonadota</taxon>
        <taxon>Alphaproteobacteria</taxon>
        <taxon>Hyphomicrobiales</taxon>
        <taxon>Pleomorphomonadaceae</taxon>
        <taxon>Methylobrevis</taxon>
    </lineage>
</organism>
<dbReference type="RefSeq" id="WP_069308096.1">
    <property type="nucleotide sequence ID" value="NZ_MCRJ01000128.1"/>
</dbReference>
<protein>
    <submittedName>
        <fullName evidence="1">Uncharacterized protein</fullName>
    </submittedName>
</protein>
<accession>A0A1E3GXR9</accession>